<evidence type="ECO:0000256" key="1">
    <source>
        <dbReference type="ARBA" id="ARBA00022723"/>
    </source>
</evidence>
<dbReference type="RefSeq" id="WP_189515563.1">
    <property type="nucleotide sequence ID" value="NZ_BMXG01000015.1"/>
</dbReference>
<organism evidence="5 6">
    <name type="scientific">Cerasicoccus arenae</name>
    <dbReference type="NCBI Taxonomy" id="424488"/>
    <lineage>
        <taxon>Bacteria</taxon>
        <taxon>Pseudomonadati</taxon>
        <taxon>Verrucomicrobiota</taxon>
        <taxon>Opitutia</taxon>
        <taxon>Puniceicoccales</taxon>
        <taxon>Cerasicoccaceae</taxon>
        <taxon>Cerasicoccus</taxon>
    </lineage>
</organism>
<dbReference type="GO" id="GO:0008484">
    <property type="term" value="F:sulfuric ester hydrolase activity"/>
    <property type="evidence" value="ECO:0007669"/>
    <property type="project" value="TreeGrafter"/>
</dbReference>
<comment type="caution">
    <text evidence="5">The sequence shown here is derived from an EMBL/GenBank/DDBJ whole genome shotgun (WGS) entry which is preliminary data.</text>
</comment>
<keyword evidence="2" id="KW-0378">Hydrolase</keyword>
<name>A0A8J3GE30_9BACT</name>
<dbReference type="Proteomes" id="UP000642829">
    <property type="component" value="Unassembled WGS sequence"/>
</dbReference>
<dbReference type="Gene3D" id="3.40.720.10">
    <property type="entry name" value="Alkaline Phosphatase, subunit A"/>
    <property type="match status" value="1"/>
</dbReference>
<evidence type="ECO:0000256" key="2">
    <source>
        <dbReference type="ARBA" id="ARBA00022801"/>
    </source>
</evidence>
<evidence type="ECO:0000256" key="3">
    <source>
        <dbReference type="SAM" id="MobiDB-lite"/>
    </source>
</evidence>
<dbReference type="InterPro" id="IPR017850">
    <property type="entry name" value="Alkaline_phosphatase_core_sf"/>
</dbReference>
<dbReference type="GO" id="GO:0046872">
    <property type="term" value="F:metal ion binding"/>
    <property type="evidence" value="ECO:0007669"/>
    <property type="project" value="UniProtKB-KW"/>
</dbReference>
<dbReference type="GO" id="GO:0005737">
    <property type="term" value="C:cytoplasm"/>
    <property type="evidence" value="ECO:0007669"/>
    <property type="project" value="TreeGrafter"/>
</dbReference>
<dbReference type="InterPro" id="IPR000917">
    <property type="entry name" value="Sulfatase_N"/>
</dbReference>
<proteinExistence type="predicted"/>
<accession>A0A8J3GE30</accession>
<feature type="compositionally biased region" description="Basic and acidic residues" evidence="3">
    <location>
        <begin position="511"/>
        <end position="520"/>
    </location>
</feature>
<dbReference type="SUPFAM" id="SSF53649">
    <property type="entry name" value="Alkaline phosphatase-like"/>
    <property type="match status" value="1"/>
</dbReference>
<feature type="domain" description="Sulfatase N-terminal" evidence="4">
    <location>
        <begin position="3"/>
        <end position="359"/>
    </location>
</feature>
<dbReference type="PANTHER" id="PTHR45953:SF1">
    <property type="entry name" value="IDURONATE 2-SULFATASE"/>
    <property type="match status" value="1"/>
</dbReference>
<protein>
    <submittedName>
        <fullName evidence="5">Sulfatase</fullName>
    </submittedName>
</protein>
<evidence type="ECO:0000313" key="6">
    <source>
        <dbReference type="Proteomes" id="UP000642829"/>
    </source>
</evidence>
<reference evidence="5" key="1">
    <citation type="journal article" date="2014" name="Int. J. Syst. Evol. Microbiol.">
        <title>Complete genome sequence of Corynebacterium casei LMG S-19264T (=DSM 44701T), isolated from a smear-ripened cheese.</title>
        <authorList>
            <consortium name="US DOE Joint Genome Institute (JGI-PGF)"/>
            <person name="Walter F."/>
            <person name="Albersmeier A."/>
            <person name="Kalinowski J."/>
            <person name="Ruckert C."/>
        </authorList>
    </citation>
    <scope>NUCLEOTIDE SEQUENCE</scope>
    <source>
        <strain evidence="5">KCTC 12870</strain>
    </source>
</reference>
<keyword evidence="1" id="KW-0479">Metal-binding</keyword>
<dbReference type="Pfam" id="PF00884">
    <property type="entry name" value="Sulfatase"/>
    <property type="match status" value="1"/>
</dbReference>
<sequence>MYNVIMVLADQHNADLMGCAGHSQVITPHLDHFASEGVRFTSAYTQNPICTPSRVSILSGQYCHNHGYYGLSGPAPTGLNNFLRHFRNHGYRTAALGKLHLPESPRNWIADDVDYFGDAYETIDGTIGESKYISHLTELGLRDKEDSWHNPWNYGKPSITHDAKPSELPYEHTMEMWCLQRAIQFMGEQSDKPFCVKLDFQKPHHPLLPNQQFWDMYPESIELPETFNQDPSHRPPHFQKAFQQFRDASWDFAAEGDSFEDGARRAWRGTLACITQIDDVFGQLLNFLEKSGLAKNTIVVYGSDHGAYHGIHGIEEKAPGICSEAVCRVPMLWRVPGVTAENTVYSSLAENIDIAPTLCSICKLPAMDSTDGHDLSTALKGSQEPVRNTAVTENVWSKAIRWKNWRFVHYQESQFDGVNTGELYDIEKDPNETKNLYHDTAFQGVVHDCRKKLLEWIIETQRVTTAMPNKPHSVSQDNPLDSEPDSPAIAKKRHYLMETDNRGPNSVQPRNRTDQLEMYL</sequence>
<evidence type="ECO:0000313" key="5">
    <source>
        <dbReference type="EMBL" id="GHC06372.1"/>
    </source>
</evidence>
<dbReference type="EMBL" id="BMXG01000015">
    <property type="protein sequence ID" value="GHC06372.1"/>
    <property type="molecule type" value="Genomic_DNA"/>
</dbReference>
<feature type="compositionally biased region" description="Polar residues" evidence="3">
    <location>
        <begin position="467"/>
        <end position="479"/>
    </location>
</feature>
<dbReference type="AlphaFoldDB" id="A0A8J3GE30"/>
<feature type="region of interest" description="Disordered" evidence="3">
    <location>
        <begin position="467"/>
        <end position="520"/>
    </location>
</feature>
<evidence type="ECO:0000259" key="4">
    <source>
        <dbReference type="Pfam" id="PF00884"/>
    </source>
</evidence>
<keyword evidence="6" id="KW-1185">Reference proteome</keyword>
<dbReference type="PANTHER" id="PTHR45953">
    <property type="entry name" value="IDURONATE 2-SULFATASE"/>
    <property type="match status" value="1"/>
</dbReference>
<gene>
    <name evidence="5" type="ORF">GCM10007047_24380</name>
</gene>
<reference evidence="5" key="2">
    <citation type="submission" date="2020-09" db="EMBL/GenBank/DDBJ databases">
        <authorList>
            <person name="Sun Q."/>
            <person name="Kim S."/>
        </authorList>
    </citation>
    <scope>NUCLEOTIDE SEQUENCE</scope>
    <source>
        <strain evidence="5">KCTC 12870</strain>
    </source>
</reference>